<comment type="caution">
    <text evidence="2">The sequence shown here is derived from an EMBL/GenBank/DDBJ whole genome shotgun (WGS) entry which is preliminary data.</text>
</comment>
<keyword evidence="2" id="KW-0503">Monooxygenase</keyword>
<name>A0ABV6G2P9_9GAMM</name>
<dbReference type="Gene3D" id="3.30.70.100">
    <property type="match status" value="1"/>
</dbReference>
<sequence length="102" mass="11312">MIDLLTRFEARDEEAAARFAERLAEVAVEVLSEPGHVSYAAYRTEEEPRTLFVLERWQTRTDADRHIALSAEGPANQQALALLVGPPHTVSLVPTTPEGTTR</sequence>
<gene>
    <name evidence="2" type="ORF">ACFFHW_08035</name>
</gene>
<dbReference type="InterPro" id="IPR007138">
    <property type="entry name" value="ABM_dom"/>
</dbReference>
<evidence type="ECO:0000313" key="2">
    <source>
        <dbReference type="EMBL" id="MFC0267934.1"/>
    </source>
</evidence>
<reference evidence="2 3" key="1">
    <citation type="submission" date="2024-09" db="EMBL/GenBank/DDBJ databases">
        <authorList>
            <person name="Sun Q."/>
            <person name="Mori K."/>
        </authorList>
    </citation>
    <scope>NUCLEOTIDE SEQUENCE [LARGE SCALE GENOMIC DNA]</scope>
    <source>
        <strain evidence="2 3">CCM 7415</strain>
    </source>
</reference>
<feature type="domain" description="ABM" evidence="1">
    <location>
        <begin position="2"/>
        <end position="92"/>
    </location>
</feature>
<dbReference type="RefSeq" id="WP_019953029.1">
    <property type="nucleotide sequence ID" value="NZ_JBHLVX010000031.1"/>
</dbReference>
<proteinExistence type="predicted"/>
<accession>A0ABV6G2P9</accession>
<dbReference type="PROSITE" id="PS51725">
    <property type="entry name" value="ABM"/>
    <property type="match status" value="1"/>
</dbReference>
<keyword evidence="2" id="KW-0560">Oxidoreductase</keyword>
<dbReference type="SUPFAM" id="SSF54909">
    <property type="entry name" value="Dimeric alpha+beta barrel"/>
    <property type="match status" value="1"/>
</dbReference>
<evidence type="ECO:0000313" key="3">
    <source>
        <dbReference type="Proteomes" id="UP001589814"/>
    </source>
</evidence>
<dbReference type="Pfam" id="PF03992">
    <property type="entry name" value="ABM"/>
    <property type="match status" value="1"/>
</dbReference>
<dbReference type="InterPro" id="IPR011008">
    <property type="entry name" value="Dimeric_a/b-barrel"/>
</dbReference>
<dbReference type="EMBL" id="JBHLVX010000031">
    <property type="protein sequence ID" value="MFC0267934.1"/>
    <property type="molecule type" value="Genomic_DNA"/>
</dbReference>
<keyword evidence="3" id="KW-1185">Reference proteome</keyword>
<evidence type="ECO:0000259" key="1">
    <source>
        <dbReference type="PROSITE" id="PS51725"/>
    </source>
</evidence>
<protein>
    <submittedName>
        <fullName evidence="2">Quinol monooxygenase</fullName>
        <ecNumber evidence="2">1.-.-.-</ecNumber>
    </submittedName>
</protein>
<organism evidence="2 3">
    <name type="scientific">Kushneria aurantia</name>
    <dbReference type="NCBI Taxonomy" id="504092"/>
    <lineage>
        <taxon>Bacteria</taxon>
        <taxon>Pseudomonadati</taxon>
        <taxon>Pseudomonadota</taxon>
        <taxon>Gammaproteobacteria</taxon>
        <taxon>Oceanospirillales</taxon>
        <taxon>Halomonadaceae</taxon>
        <taxon>Kushneria</taxon>
    </lineage>
</organism>
<dbReference type="GO" id="GO:0004497">
    <property type="term" value="F:monooxygenase activity"/>
    <property type="evidence" value="ECO:0007669"/>
    <property type="project" value="UniProtKB-KW"/>
</dbReference>
<dbReference type="Proteomes" id="UP001589814">
    <property type="component" value="Unassembled WGS sequence"/>
</dbReference>
<dbReference type="EC" id="1.-.-.-" evidence="2"/>